<comment type="caution">
    <text evidence="15">The sequence shown here is derived from an EMBL/GenBank/DDBJ whole genome shotgun (WGS) entry which is preliminary data.</text>
</comment>
<keyword evidence="10" id="KW-0408">Iron</keyword>
<evidence type="ECO:0000256" key="10">
    <source>
        <dbReference type="ARBA" id="ARBA00023004"/>
    </source>
</evidence>
<feature type="transmembrane region" description="Helical" evidence="13">
    <location>
        <begin position="144"/>
        <end position="165"/>
    </location>
</feature>
<evidence type="ECO:0000256" key="7">
    <source>
        <dbReference type="ARBA" id="ARBA00022723"/>
    </source>
</evidence>
<keyword evidence="7" id="KW-0479">Metal-binding</keyword>
<keyword evidence="16" id="KW-1185">Reference proteome</keyword>
<dbReference type="PANTHER" id="PTHR30529">
    <property type="entry name" value="CYTOCHROME B561"/>
    <property type="match status" value="1"/>
</dbReference>
<feature type="transmembrane region" description="Helical" evidence="13">
    <location>
        <begin position="53"/>
        <end position="71"/>
    </location>
</feature>
<keyword evidence="11 13" id="KW-0472">Membrane</keyword>
<dbReference type="RefSeq" id="WP_132538700.1">
    <property type="nucleotide sequence ID" value="NZ_SLWY01000003.1"/>
</dbReference>
<sequence length="183" mass="19725">MSLRNTPDRYGAVARLFHWTVVALFIALYVTIELREGLPKGPGRDALMALHRSLGVTTLLVVLVRLGWRALDPAPAPLPMPALQARAAHLAHLALYALMLLMPLSGYAATVARGRPVALFGVELPMLLPQSELFGAIAKGVHEFGATAIYVVVAAHVAGALYHHLVLKDATLTRMAPFPRASR</sequence>
<evidence type="ECO:0000256" key="6">
    <source>
        <dbReference type="ARBA" id="ARBA00022692"/>
    </source>
</evidence>
<evidence type="ECO:0000256" key="13">
    <source>
        <dbReference type="SAM" id="Phobius"/>
    </source>
</evidence>
<keyword evidence="6 13" id="KW-0812">Transmembrane</keyword>
<gene>
    <name evidence="15" type="ORF">EV699_10378</name>
</gene>
<comment type="similarity">
    <text evidence="12">Belongs to the cytochrome b561 family.</text>
</comment>
<dbReference type="GO" id="GO:0020037">
    <property type="term" value="F:heme binding"/>
    <property type="evidence" value="ECO:0007669"/>
    <property type="project" value="TreeGrafter"/>
</dbReference>
<evidence type="ECO:0000256" key="2">
    <source>
        <dbReference type="ARBA" id="ARBA00004651"/>
    </source>
</evidence>
<dbReference type="Pfam" id="PF01292">
    <property type="entry name" value="Ni_hydr_CYTB"/>
    <property type="match status" value="1"/>
</dbReference>
<feature type="domain" description="Cytochrome b561 bacterial/Ni-hydrogenase" evidence="14">
    <location>
        <begin position="9"/>
        <end position="176"/>
    </location>
</feature>
<dbReference type="GO" id="GO:0005886">
    <property type="term" value="C:plasma membrane"/>
    <property type="evidence" value="ECO:0007669"/>
    <property type="project" value="UniProtKB-SubCell"/>
</dbReference>
<comment type="cofactor">
    <cofactor evidence="1">
        <name>heme b</name>
        <dbReference type="ChEBI" id="CHEBI:60344"/>
    </cofactor>
</comment>
<evidence type="ECO:0000256" key="12">
    <source>
        <dbReference type="ARBA" id="ARBA00037975"/>
    </source>
</evidence>
<evidence type="ECO:0000256" key="3">
    <source>
        <dbReference type="ARBA" id="ARBA00022448"/>
    </source>
</evidence>
<dbReference type="InterPro" id="IPR016174">
    <property type="entry name" value="Di-haem_cyt_TM"/>
</dbReference>
<evidence type="ECO:0000256" key="11">
    <source>
        <dbReference type="ARBA" id="ARBA00023136"/>
    </source>
</evidence>
<feature type="transmembrane region" description="Helical" evidence="13">
    <location>
        <begin position="12"/>
        <end position="32"/>
    </location>
</feature>
<dbReference type="SUPFAM" id="SSF81342">
    <property type="entry name" value="Transmembrane di-heme cytochromes"/>
    <property type="match status" value="1"/>
</dbReference>
<keyword evidence="5" id="KW-0349">Heme</keyword>
<keyword evidence="9 13" id="KW-1133">Transmembrane helix</keyword>
<reference evidence="15 16" key="1">
    <citation type="submission" date="2019-03" db="EMBL/GenBank/DDBJ databases">
        <title>Genomic Encyclopedia of Type Strains, Phase IV (KMG-IV): sequencing the most valuable type-strain genomes for metagenomic binning, comparative biology and taxonomic classification.</title>
        <authorList>
            <person name="Goeker M."/>
        </authorList>
    </citation>
    <scope>NUCLEOTIDE SEQUENCE [LARGE SCALE GENOMIC DNA]</scope>
    <source>
        <strain evidence="15 16">DSM 25287</strain>
    </source>
</reference>
<dbReference type="OrthoDB" id="8589936at2"/>
<keyword evidence="4" id="KW-1003">Cell membrane</keyword>
<dbReference type="GO" id="GO:0046872">
    <property type="term" value="F:metal ion binding"/>
    <property type="evidence" value="ECO:0007669"/>
    <property type="project" value="UniProtKB-KW"/>
</dbReference>
<dbReference type="EMBL" id="SLWY01000003">
    <property type="protein sequence ID" value="TCO83033.1"/>
    <property type="molecule type" value="Genomic_DNA"/>
</dbReference>
<dbReference type="Proteomes" id="UP000295765">
    <property type="component" value="Unassembled WGS sequence"/>
</dbReference>
<evidence type="ECO:0000256" key="1">
    <source>
        <dbReference type="ARBA" id="ARBA00001970"/>
    </source>
</evidence>
<protein>
    <submittedName>
        <fullName evidence="15">Cytochrome b561</fullName>
    </submittedName>
</protein>
<evidence type="ECO:0000256" key="8">
    <source>
        <dbReference type="ARBA" id="ARBA00022982"/>
    </source>
</evidence>
<dbReference type="InterPro" id="IPR052168">
    <property type="entry name" value="Cytochrome_b561_oxidase"/>
</dbReference>
<dbReference type="InterPro" id="IPR011577">
    <property type="entry name" value="Cyt_b561_bac/Ni-Hgenase"/>
</dbReference>
<feature type="transmembrane region" description="Helical" evidence="13">
    <location>
        <begin position="91"/>
        <end position="110"/>
    </location>
</feature>
<dbReference type="GO" id="GO:0022904">
    <property type="term" value="P:respiratory electron transport chain"/>
    <property type="evidence" value="ECO:0007669"/>
    <property type="project" value="InterPro"/>
</dbReference>
<accession>A0A4R2LEL7</accession>
<organism evidence="15 16">
    <name type="scientific">Plasticicumulans lactativorans</name>
    <dbReference type="NCBI Taxonomy" id="1133106"/>
    <lineage>
        <taxon>Bacteria</taxon>
        <taxon>Pseudomonadati</taxon>
        <taxon>Pseudomonadota</taxon>
        <taxon>Gammaproteobacteria</taxon>
        <taxon>Candidatus Competibacteraceae</taxon>
        <taxon>Plasticicumulans</taxon>
    </lineage>
</organism>
<keyword evidence="3" id="KW-0813">Transport</keyword>
<name>A0A4R2LEL7_9GAMM</name>
<keyword evidence="8" id="KW-0249">Electron transport</keyword>
<evidence type="ECO:0000256" key="9">
    <source>
        <dbReference type="ARBA" id="ARBA00022989"/>
    </source>
</evidence>
<proteinExistence type="inferred from homology"/>
<evidence type="ECO:0000256" key="5">
    <source>
        <dbReference type="ARBA" id="ARBA00022617"/>
    </source>
</evidence>
<evidence type="ECO:0000313" key="15">
    <source>
        <dbReference type="EMBL" id="TCO83033.1"/>
    </source>
</evidence>
<dbReference type="AlphaFoldDB" id="A0A4R2LEL7"/>
<comment type="subcellular location">
    <subcellularLocation>
        <location evidence="2">Cell membrane</location>
        <topology evidence="2">Multi-pass membrane protein</topology>
    </subcellularLocation>
</comment>
<evidence type="ECO:0000256" key="4">
    <source>
        <dbReference type="ARBA" id="ARBA00022475"/>
    </source>
</evidence>
<dbReference type="PANTHER" id="PTHR30529:SF1">
    <property type="entry name" value="CYTOCHROME B561 HOMOLOG 2"/>
    <property type="match status" value="1"/>
</dbReference>
<evidence type="ECO:0000259" key="14">
    <source>
        <dbReference type="Pfam" id="PF01292"/>
    </source>
</evidence>
<dbReference type="GO" id="GO:0009055">
    <property type="term" value="F:electron transfer activity"/>
    <property type="evidence" value="ECO:0007669"/>
    <property type="project" value="InterPro"/>
</dbReference>
<evidence type="ECO:0000313" key="16">
    <source>
        <dbReference type="Proteomes" id="UP000295765"/>
    </source>
</evidence>
<dbReference type="Gene3D" id="1.20.950.20">
    <property type="entry name" value="Transmembrane di-heme cytochromes, Chain C"/>
    <property type="match status" value="1"/>
</dbReference>